<organism evidence="1">
    <name type="scientific">marine metagenome</name>
    <dbReference type="NCBI Taxonomy" id="408172"/>
    <lineage>
        <taxon>unclassified sequences</taxon>
        <taxon>metagenomes</taxon>
        <taxon>ecological metagenomes</taxon>
    </lineage>
</organism>
<accession>A0A381SAU3</accession>
<name>A0A381SAU3_9ZZZZ</name>
<protein>
    <submittedName>
        <fullName evidence="1">Uncharacterized protein</fullName>
    </submittedName>
</protein>
<evidence type="ECO:0000313" key="1">
    <source>
        <dbReference type="EMBL" id="SVA00609.1"/>
    </source>
</evidence>
<reference evidence="1" key="1">
    <citation type="submission" date="2018-05" db="EMBL/GenBank/DDBJ databases">
        <authorList>
            <person name="Lanie J.A."/>
            <person name="Ng W.-L."/>
            <person name="Kazmierczak K.M."/>
            <person name="Andrzejewski T.M."/>
            <person name="Davidsen T.M."/>
            <person name="Wayne K.J."/>
            <person name="Tettelin H."/>
            <person name="Glass J.I."/>
            <person name="Rusch D."/>
            <person name="Podicherti R."/>
            <person name="Tsui H.-C.T."/>
            <person name="Winkler M.E."/>
        </authorList>
    </citation>
    <scope>NUCLEOTIDE SEQUENCE</scope>
</reference>
<sequence length="35" mass="3936">MFCIKAGNIKVADRAWTDRLNVGPNVYRLLATVTK</sequence>
<proteinExistence type="predicted"/>
<dbReference type="AlphaFoldDB" id="A0A381SAU3"/>
<dbReference type="EMBL" id="UINC01002819">
    <property type="protein sequence ID" value="SVA00609.1"/>
    <property type="molecule type" value="Genomic_DNA"/>
</dbReference>
<gene>
    <name evidence="1" type="ORF">METZ01_LOCUS53463</name>
</gene>